<dbReference type="GO" id="GO:0031222">
    <property type="term" value="P:arabinan catabolic process"/>
    <property type="evidence" value="ECO:0007669"/>
    <property type="project" value="UniProtKB-UniPathway"/>
</dbReference>
<dbReference type="PIRSF" id="PIRSF026534">
    <property type="entry name" value="Endo_alpha-L-arabinosidase"/>
    <property type="match status" value="1"/>
</dbReference>
<evidence type="ECO:0000256" key="9">
    <source>
        <dbReference type="PIRSR" id="PIRSR606710-2"/>
    </source>
</evidence>
<keyword evidence="12" id="KW-1185">Reference proteome</keyword>
<sequence length="302" mass="32903">MHWLSLLATLTFASFSLAYPNPTVVSGDTKLHDPTLCKDDSGIYFLYSSGVGIEIRTSTDRITWTYAGVVWPDGASWSDLYTNTTNGPLWAPDSLLRSIDYRVSERKSAVFFAKSSTGLPGSFSNEGLVISTTDGDNYNAIDPNLLLDRNTWYLSFGSFWTGIKGVLLNSRTGKTSSSTFTSLAERSGDHAIEASVIYKYGDYYYLFTSWDRCCLGTSSTYNIRVGRSTSRNGAYVDAGGVALTSGGGTLVLETHDSVHGPGGQDLLTDTDGPILVYHYYTPTGNWLGINHLDFSSGWPVVV</sequence>
<dbReference type="Gene3D" id="2.115.10.20">
    <property type="entry name" value="Glycosyl hydrolase domain, family 43"/>
    <property type="match status" value="1"/>
</dbReference>
<dbReference type="PANTHER" id="PTHR43301:SF3">
    <property type="entry name" value="ARABINAN ENDO-1,5-ALPHA-L-ARABINOSIDASE A-RELATED"/>
    <property type="match status" value="1"/>
</dbReference>
<keyword evidence="5" id="KW-0378">Hydrolase</keyword>
<comment type="pathway">
    <text evidence="2">Glycan metabolism; L-arabinan degradation.</text>
</comment>
<proteinExistence type="inferred from homology"/>
<dbReference type="InterPro" id="IPR050727">
    <property type="entry name" value="GH43_arabinanases"/>
</dbReference>
<evidence type="ECO:0000256" key="5">
    <source>
        <dbReference type="ARBA" id="ARBA00022801"/>
    </source>
</evidence>
<dbReference type="Pfam" id="PF04616">
    <property type="entry name" value="Glyco_hydro_43"/>
    <property type="match status" value="1"/>
</dbReference>
<evidence type="ECO:0000256" key="8">
    <source>
        <dbReference type="PIRSR" id="PIRSR606710-1"/>
    </source>
</evidence>
<dbReference type="EMBL" id="SGPK01000227">
    <property type="protein sequence ID" value="THH05932.1"/>
    <property type="molecule type" value="Genomic_DNA"/>
</dbReference>
<evidence type="ECO:0000313" key="11">
    <source>
        <dbReference type="EMBL" id="THH05932.1"/>
    </source>
</evidence>
<evidence type="ECO:0000313" key="12">
    <source>
        <dbReference type="Proteomes" id="UP000308199"/>
    </source>
</evidence>
<feature type="active site" description="Proton acceptor" evidence="8">
    <location>
        <position position="33"/>
    </location>
</feature>
<reference evidence="11 12" key="1">
    <citation type="submission" date="2019-02" db="EMBL/GenBank/DDBJ databases">
        <title>Genome sequencing of the rare red list fungi Phellinidium pouzarii.</title>
        <authorList>
            <person name="Buettner E."/>
            <person name="Kellner H."/>
        </authorList>
    </citation>
    <scope>NUCLEOTIDE SEQUENCE [LARGE SCALE GENOMIC DNA]</scope>
    <source>
        <strain evidence="11 12">DSM 108285</strain>
    </source>
</reference>
<evidence type="ECO:0000256" key="1">
    <source>
        <dbReference type="ARBA" id="ARBA00000375"/>
    </source>
</evidence>
<keyword evidence="6" id="KW-0326">Glycosidase</keyword>
<dbReference type="OrthoDB" id="195678at2759"/>
<dbReference type="InterPro" id="IPR023296">
    <property type="entry name" value="Glyco_hydro_beta-prop_sf"/>
</dbReference>
<comment type="caution">
    <text evidence="11">The sequence shown here is derived from an EMBL/GenBank/DDBJ whole genome shotgun (WGS) entry which is preliminary data.</text>
</comment>
<dbReference type="EC" id="3.2.1.99" evidence="4"/>
<dbReference type="InterPro" id="IPR016840">
    <property type="entry name" value="Glyco_hydro_43_endo_a_Ara-ase"/>
</dbReference>
<comment type="similarity">
    <text evidence="3">Belongs to the glycosyl hydrolase 43 family.</text>
</comment>
<accession>A0A4S4L3H9</accession>
<gene>
    <name evidence="11" type="ORF">EW145_g4443</name>
</gene>
<evidence type="ECO:0000256" key="3">
    <source>
        <dbReference type="ARBA" id="ARBA00009865"/>
    </source>
</evidence>
<dbReference type="Proteomes" id="UP000308199">
    <property type="component" value="Unassembled WGS sequence"/>
</dbReference>
<feature type="chain" id="PRO_5020322441" description="arabinan endo-1,5-alpha-L-arabinosidase" evidence="10">
    <location>
        <begin position="19"/>
        <end position="302"/>
    </location>
</feature>
<dbReference type="PANTHER" id="PTHR43301">
    <property type="entry name" value="ARABINAN ENDO-1,5-ALPHA-L-ARABINOSIDASE"/>
    <property type="match status" value="1"/>
</dbReference>
<dbReference type="InterPro" id="IPR006710">
    <property type="entry name" value="Glyco_hydro_43"/>
</dbReference>
<feature type="signal peptide" evidence="10">
    <location>
        <begin position="1"/>
        <end position="18"/>
    </location>
</feature>
<organism evidence="11 12">
    <name type="scientific">Phellinidium pouzarii</name>
    <dbReference type="NCBI Taxonomy" id="167371"/>
    <lineage>
        <taxon>Eukaryota</taxon>
        <taxon>Fungi</taxon>
        <taxon>Dikarya</taxon>
        <taxon>Basidiomycota</taxon>
        <taxon>Agaricomycotina</taxon>
        <taxon>Agaricomycetes</taxon>
        <taxon>Hymenochaetales</taxon>
        <taxon>Hymenochaetaceae</taxon>
        <taxon>Phellinidium</taxon>
    </lineage>
</organism>
<comment type="catalytic activity">
    <reaction evidence="1">
        <text>Endohydrolysis of (1-&gt;5)-alpha-arabinofuranosidic linkages in (1-&gt;5)-arabinans.</text>
        <dbReference type="EC" id="3.2.1.99"/>
    </reaction>
</comment>
<keyword evidence="10" id="KW-0732">Signal</keyword>
<evidence type="ECO:0000256" key="4">
    <source>
        <dbReference type="ARBA" id="ARBA00012586"/>
    </source>
</evidence>
<dbReference type="AlphaFoldDB" id="A0A4S4L3H9"/>
<dbReference type="SUPFAM" id="SSF75005">
    <property type="entry name" value="Arabinanase/levansucrase/invertase"/>
    <property type="match status" value="1"/>
</dbReference>
<feature type="site" description="Important for catalytic activity, responsible for pKa modulation of the active site Glu and correct orientation of both the proton donor and substrate" evidence="9">
    <location>
        <position position="142"/>
    </location>
</feature>
<dbReference type="GO" id="GO:0046558">
    <property type="term" value="F:arabinan endo-1,5-alpha-L-arabinosidase activity"/>
    <property type="evidence" value="ECO:0007669"/>
    <property type="project" value="UniProtKB-EC"/>
</dbReference>
<name>A0A4S4L3H9_9AGAM</name>
<dbReference type="UniPathway" id="UPA00667"/>
<dbReference type="CDD" id="cd08998">
    <property type="entry name" value="GH43_Arb43a-like"/>
    <property type="match status" value="1"/>
</dbReference>
<protein>
    <recommendedName>
        <fullName evidence="4">arabinan endo-1,5-alpha-L-arabinosidase</fullName>
        <ecNumber evidence="4">3.2.1.99</ecNumber>
    </recommendedName>
    <alternativeName>
        <fullName evidence="7">Endo-1,5-alpha-L-arabinanase A</fullName>
    </alternativeName>
</protein>
<feature type="active site" description="Proton donor" evidence="8">
    <location>
        <position position="193"/>
    </location>
</feature>
<evidence type="ECO:0000256" key="10">
    <source>
        <dbReference type="SAM" id="SignalP"/>
    </source>
</evidence>
<evidence type="ECO:0000256" key="6">
    <source>
        <dbReference type="ARBA" id="ARBA00023295"/>
    </source>
</evidence>
<evidence type="ECO:0000256" key="7">
    <source>
        <dbReference type="ARBA" id="ARBA00042202"/>
    </source>
</evidence>
<evidence type="ECO:0000256" key="2">
    <source>
        <dbReference type="ARBA" id="ARBA00004834"/>
    </source>
</evidence>